<reference evidence="2" key="1">
    <citation type="submission" date="2020-05" db="EMBL/GenBank/DDBJ databases">
        <title>Mycena genomes resolve the evolution of fungal bioluminescence.</title>
        <authorList>
            <person name="Tsai I.J."/>
        </authorList>
    </citation>
    <scope>NUCLEOTIDE SEQUENCE</scope>
    <source>
        <strain evidence="2">171206Taipei</strain>
    </source>
</reference>
<dbReference type="AlphaFoldDB" id="A0A8H6T7T0"/>
<dbReference type="EMBL" id="JACAZF010000002">
    <property type="protein sequence ID" value="KAF7312364.1"/>
    <property type="molecule type" value="Genomic_DNA"/>
</dbReference>
<evidence type="ECO:0000313" key="3">
    <source>
        <dbReference type="Proteomes" id="UP000636479"/>
    </source>
</evidence>
<feature type="region of interest" description="Disordered" evidence="1">
    <location>
        <begin position="213"/>
        <end position="267"/>
    </location>
</feature>
<protein>
    <submittedName>
        <fullName evidence="2">Uncharacterized protein</fullName>
    </submittedName>
</protein>
<sequence length="267" mass="28953">MTMSTQPSRSVDESSAFSSSLSRTQPLDTARYAAPVSHLYHNSPSATLVDFSTNPLTWPIDWYLAGPDEEIGDDEIGPPPMLATHAPPVVSNNSHPTPTRHDLDHSIPATPTGAWQMFFCSPPTPRLGRPLPPQPETPTPAPRLKHKRTTSSQVTGHALSINPSTLHNTITQHLTTNADKENANASPQLVSFSAPVAPTLRRSNRLAATVTKDQALAPSRKHSAPYRREPRSRISNGKQLPKGLANKSKQSKTKILRQQQSSSGGLP</sequence>
<dbReference type="GeneID" id="59341893"/>
<dbReference type="Proteomes" id="UP000636479">
    <property type="component" value="Unassembled WGS sequence"/>
</dbReference>
<name>A0A8H6T7T0_9AGAR</name>
<gene>
    <name evidence="2" type="ORF">MIND_00249700</name>
</gene>
<evidence type="ECO:0000256" key="1">
    <source>
        <dbReference type="SAM" id="MobiDB-lite"/>
    </source>
</evidence>
<dbReference type="RefSeq" id="XP_037224472.1">
    <property type="nucleotide sequence ID" value="XM_037359377.1"/>
</dbReference>
<proteinExistence type="predicted"/>
<feature type="compositionally biased region" description="Pro residues" evidence="1">
    <location>
        <begin position="124"/>
        <end position="141"/>
    </location>
</feature>
<feature type="compositionally biased region" description="Polar residues" evidence="1">
    <location>
        <begin position="256"/>
        <end position="267"/>
    </location>
</feature>
<keyword evidence="3" id="KW-1185">Reference proteome</keyword>
<accession>A0A8H6T7T0</accession>
<organism evidence="2 3">
    <name type="scientific">Mycena indigotica</name>
    <dbReference type="NCBI Taxonomy" id="2126181"/>
    <lineage>
        <taxon>Eukaryota</taxon>
        <taxon>Fungi</taxon>
        <taxon>Dikarya</taxon>
        <taxon>Basidiomycota</taxon>
        <taxon>Agaricomycotina</taxon>
        <taxon>Agaricomycetes</taxon>
        <taxon>Agaricomycetidae</taxon>
        <taxon>Agaricales</taxon>
        <taxon>Marasmiineae</taxon>
        <taxon>Mycenaceae</taxon>
        <taxon>Mycena</taxon>
    </lineage>
</organism>
<feature type="region of interest" description="Disordered" evidence="1">
    <location>
        <begin position="1"/>
        <end position="25"/>
    </location>
</feature>
<evidence type="ECO:0000313" key="2">
    <source>
        <dbReference type="EMBL" id="KAF7312364.1"/>
    </source>
</evidence>
<comment type="caution">
    <text evidence="2">The sequence shown here is derived from an EMBL/GenBank/DDBJ whole genome shotgun (WGS) entry which is preliminary data.</text>
</comment>
<feature type="compositionally biased region" description="Polar residues" evidence="1">
    <location>
        <begin position="150"/>
        <end position="166"/>
    </location>
</feature>
<feature type="region of interest" description="Disordered" evidence="1">
    <location>
        <begin position="124"/>
        <end position="166"/>
    </location>
</feature>